<evidence type="ECO:0008006" key="3">
    <source>
        <dbReference type="Google" id="ProtNLM"/>
    </source>
</evidence>
<dbReference type="InterPro" id="IPR031563">
    <property type="entry name" value="MOT1/MOT2"/>
</dbReference>
<feature type="transmembrane region" description="Helical" evidence="1">
    <location>
        <begin position="344"/>
        <end position="372"/>
    </location>
</feature>
<keyword evidence="1" id="KW-0812">Transmembrane</keyword>
<evidence type="ECO:0000256" key="1">
    <source>
        <dbReference type="SAM" id="Phobius"/>
    </source>
</evidence>
<feature type="transmembrane region" description="Helical" evidence="1">
    <location>
        <begin position="79"/>
        <end position="98"/>
    </location>
</feature>
<reference evidence="2" key="1">
    <citation type="submission" date="2018-05" db="EMBL/GenBank/DDBJ databases">
        <authorList>
            <person name="Lanie J.A."/>
            <person name="Ng W.-L."/>
            <person name="Kazmierczak K.M."/>
            <person name="Andrzejewski T.M."/>
            <person name="Davidsen T.M."/>
            <person name="Wayne K.J."/>
            <person name="Tettelin H."/>
            <person name="Glass J.I."/>
            <person name="Rusch D."/>
            <person name="Podicherti R."/>
            <person name="Tsui H.-C.T."/>
            <person name="Winkler M.E."/>
        </authorList>
    </citation>
    <scope>NUCLEOTIDE SEQUENCE</scope>
</reference>
<dbReference type="GO" id="GO:0015098">
    <property type="term" value="F:molybdate ion transmembrane transporter activity"/>
    <property type="evidence" value="ECO:0007669"/>
    <property type="project" value="InterPro"/>
</dbReference>
<dbReference type="AlphaFoldDB" id="A0A381RY41"/>
<dbReference type="EMBL" id="UINC01002181">
    <property type="protein sequence ID" value="SUZ93843.1"/>
    <property type="molecule type" value="Genomic_DNA"/>
</dbReference>
<dbReference type="PANTHER" id="PTHR31970">
    <property type="match status" value="1"/>
</dbReference>
<dbReference type="PANTHER" id="PTHR31970:SF9">
    <property type="entry name" value="MOLYBDATE TRANSPORTER 2"/>
    <property type="match status" value="1"/>
</dbReference>
<keyword evidence="1" id="KW-1133">Transmembrane helix</keyword>
<organism evidence="2">
    <name type="scientific">marine metagenome</name>
    <dbReference type="NCBI Taxonomy" id="408172"/>
    <lineage>
        <taxon>unclassified sequences</taxon>
        <taxon>metagenomes</taxon>
        <taxon>ecological metagenomes</taxon>
    </lineage>
</organism>
<feature type="transmembrane region" description="Helical" evidence="1">
    <location>
        <begin position="28"/>
        <end position="58"/>
    </location>
</feature>
<feature type="transmembrane region" description="Helical" evidence="1">
    <location>
        <begin position="136"/>
        <end position="157"/>
    </location>
</feature>
<feature type="transmembrane region" description="Helical" evidence="1">
    <location>
        <begin position="311"/>
        <end position="332"/>
    </location>
</feature>
<evidence type="ECO:0000313" key="2">
    <source>
        <dbReference type="EMBL" id="SUZ93843.1"/>
    </source>
</evidence>
<dbReference type="Pfam" id="PF16983">
    <property type="entry name" value="MFS_MOT1"/>
    <property type="match status" value="2"/>
</dbReference>
<gene>
    <name evidence="2" type="ORF">METZ01_LOCUS46697</name>
</gene>
<protein>
    <recommendedName>
        <fullName evidence="3">Transporter</fullName>
    </recommendedName>
</protein>
<feature type="transmembrane region" description="Helical" evidence="1">
    <location>
        <begin position="287"/>
        <end position="305"/>
    </location>
</feature>
<accession>A0A381RY41</accession>
<sequence>MYNYFKDIKFDRNEWSGAFGDIGTDFPLIVGMILAAGLDSASVLVTFGVMQIFTGSFYKMPMPIQPLKAMATIVITQKISPNILYGGGLAIGISMLLLNITKLIDWISRVVPKAVIRGIQLGLGIKLGLLALQDYVIADGVAGYYLAAAAFLLAIFLLGNRKYPPAIFIIMLGMFYAFVFKVDAHSFINAVGIHLPQIHTPTWADILTGFLILTIPQIPLSIGNSILATNQIANDWYPKRTVTIRKISYTYSLINLINPFFSGIPTCHGSGGIVGHHTFGGRTGGSVIIYGCLYIFLGLFLSQGFDTLVHIFPLPILGILLLFESLGLMLLVQDVTDSKSSFMIALLVGLISGGIQYGFVIGLFVGTLIYYATAKGLTGLNNDNNN</sequence>
<feature type="transmembrane region" description="Helical" evidence="1">
    <location>
        <begin position="163"/>
        <end position="180"/>
    </location>
</feature>
<proteinExistence type="predicted"/>
<name>A0A381RY41_9ZZZZ</name>
<keyword evidence="1" id="KW-0472">Membrane</keyword>